<dbReference type="Proteomes" id="UP000324222">
    <property type="component" value="Unassembled WGS sequence"/>
</dbReference>
<proteinExistence type="predicted"/>
<sequence>MILLTLGRVYGVFTILIIHICFCSCVKS</sequence>
<evidence type="ECO:0000313" key="2">
    <source>
        <dbReference type="EMBL" id="MPD01654.1"/>
    </source>
</evidence>
<reference evidence="2 3" key="1">
    <citation type="submission" date="2019-05" db="EMBL/GenBank/DDBJ databases">
        <title>Another draft genome of Portunus trituberculatus and its Hox gene families provides insights of decapod evolution.</title>
        <authorList>
            <person name="Jeong J.-H."/>
            <person name="Song I."/>
            <person name="Kim S."/>
            <person name="Choi T."/>
            <person name="Kim D."/>
            <person name="Ryu S."/>
            <person name="Kim W."/>
        </authorList>
    </citation>
    <scope>NUCLEOTIDE SEQUENCE [LARGE SCALE GENOMIC DNA]</scope>
    <source>
        <tissue evidence="2">Muscle</tissue>
    </source>
</reference>
<name>A0A5B7K525_PORTR</name>
<keyword evidence="1" id="KW-1133">Transmembrane helix</keyword>
<organism evidence="2 3">
    <name type="scientific">Portunus trituberculatus</name>
    <name type="common">Swimming crab</name>
    <name type="synonym">Neptunus trituberculatus</name>
    <dbReference type="NCBI Taxonomy" id="210409"/>
    <lineage>
        <taxon>Eukaryota</taxon>
        <taxon>Metazoa</taxon>
        <taxon>Ecdysozoa</taxon>
        <taxon>Arthropoda</taxon>
        <taxon>Crustacea</taxon>
        <taxon>Multicrustacea</taxon>
        <taxon>Malacostraca</taxon>
        <taxon>Eumalacostraca</taxon>
        <taxon>Eucarida</taxon>
        <taxon>Decapoda</taxon>
        <taxon>Pleocyemata</taxon>
        <taxon>Brachyura</taxon>
        <taxon>Eubrachyura</taxon>
        <taxon>Portunoidea</taxon>
        <taxon>Portunidae</taxon>
        <taxon>Portuninae</taxon>
        <taxon>Portunus</taxon>
    </lineage>
</organism>
<protein>
    <submittedName>
        <fullName evidence="2">Uncharacterized protein</fullName>
    </submittedName>
</protein>
<comment type="caution">
    <text evidence="2">The sequence shown here is derived from an EMBL/GenBank/DDBJ whole genome shotgun (WGS) entry which is preliminary data.</text>
</comment>
<accession>A0A5B7K525</accession>
<evidence type="ECO:0000256" key="1">
    <source>
        <dbReference type="SAM" id="Phobius"/>
    </source>
</evidence>
<feature type="transmembrane region" description="Helical" evidence="1">
    <location>
        <begin position="6"/>
        <end position="26"/>
    </location>
</feature>
<dbReference type="EMBL" id="VSRR010128054">
    <property type="protein sequence ID" value="MPD01654.1"/>
    <property type="molecule type" value="Genomic_DNA"/>
</dbReference>
<evidence type="ECO:0000313" key="3">
    <source>
        <dbReference type="Proteomes" id="UP000324222"/>
    </source>
</evidence>
<gene>
    <name evidence="2" type="ORF">E2C01_097191</name>
</gene>
<keyword evidence="1" id="KW-0472">Membrane</keyword>
<dbReference type="AlphaFoldDB" id="A0A5B7K525"/>
<keyword evidence="3" id="KW-1185">Reference proteome</keyword>
<keyword evidence="1" id="KW-0812">Transmembrane</keyword>